<comment type="caution">
    <text evidence="1">The sequence shown here is derived from an EMBL/GenBank/DDBJ whole genome shotgun (WGS) entry which is preliminary data.</text>
</comment>
<sequence length="85" mass="10026">MKTQEDLRCWIHDQKFAAQPTVRMDRLCHRRLALRSGVEGGVGLLEVQEKEGADEISTWSWWIVDWEQEMGASARVKFEFLETFR</sequence>
<dbReference type="Proteomes" id="UP000250321">
    <property type="component" value="Unassembled WGS sequence"/>
</dbReference>
<dbReference type="EMBL" id="PJQY01000002">
    <property type="protein sequence ID" value="PQQ21953.1"/>
    <property type="molecule type" value="Genomic_DNA"/>
</dbReference>
<keyword evidence="2" id="KW-1185">Reference proteome</keyword>
<gene>
    <name evidence="1" type="ORF">Pyn_26409</name>
</gene>
<proteinExistence type="predicted"/>
<protein>
    <submittedName>
        <fullName evidence="1">Uncharacterized protein</fullName>
    </submittedName>
</protein>
<accession>A0A314ZUI1</accession>
<evidence type="ECO:0000313" key="2">
    <source>
        <dbReference type="Proteomes" id="UP000250321"/>
    </source>
</evidence>
<evidence type="ECO:0000313" key="1">
    <source>
        <dbReference type="EMBL" id="PQQ21953.1"/>
    </source>
</evidence>
<name>A0A314ZUI1_PRUYE</name>
<dbReference type="AlphaFoldDB" id="A0A314ZUI1"/>
<organism evidence="1 2">
    <name type="scientific">Prunus yedoensis var. nudiflora</name>
    <dbReference type="NCBI Taxonomy" id="2094558"/>
    <lineage>
        <taxon>Eukaryota</taxon>
        <taxon>Viridiplantae</taxon>
        <taxon>Streptophyta</taxon>
        <taxon>Embryophyta</taxon>
        <taxon>Tracheophyta</taxon>
        <taxon>Spermatophyta</taxon>
        <taxon>Magnoliopsida</taxon>
        <taxon>eudicotyledons</taxon>
        <taxon>Gunneridae</taxon>
        <taxon>Pentapetalae</taxon>
        <taxon>rosids</taxon>
        <taxon>fabids</taxon>
        <taxon>Rosales</taxon>
        <taxon>Rosaceae</taxon>
        <taxon>Amygdaloideae</taxon>
        <taxon>Amygdaleae</taxon>
        <taxon>Prunus</taxon>
    </lineage>
</organism>
<reference evidence="1 2" key="1">
    <citation type="submission" date="2018-02" db="EMBL/GenBank/DDBJ databases">
        <title>Draft genome of wild Prunus yedoensis var. nudiflora.</title>
        <authorList>
            <person name="Baek S."/>
            <person name="Kim J.-H."/>
            <person name="Choi K."/>
            <person name="Kim G.-B."/>
            <person name="Cho A."/>
            <person name="Jang H."/>
            <person name="Shin C.-H."/>
            <person name="Yu H.-J."/>
            <person name="Mun J.-H."/>
        </authorList>
    </citation>
    <scope>NUCLEOTIDE SEQUENCE [LARGE SCALE GENOMIC DNA]</scope>
    <source>
        <strain evidence="2">cv. Jeju island</strain>
        <tissue evidence="1">Leaf</tissue>
    </source>
</reference>